<dbReference type="SMART" id="SM00931">
    <property type="entry name" value="NOSIC"/>
    <property type="match status" value="1"/>
</dbReference>
<dbReference type="PROSITE" id="PS51358">
    <property type="entry name" value="NOP"/>
    <property type="match status" value="1"/>
</dbReference>
<name>A0A9P4JID9_9PLEO</name>
<dbReference type="GO" id="GO:0071011">
    <property type="term" value="C:precatalytic spliceosome"/>
    <property type="evidence" value="ECO:0007669"/>
    <property type="project" value="TreeGrafter"/>
</dbReference>
<dbReference type="SUPFAM" id="SSF89124">
    <property type="entry name" value="Nop domain"/>
    <property type="match status" value="1"/>
</dbReference>
<comment type="similarity">
    <text evidence="2">Belongs to the PRP31 family.</text>
</comment>
<feature type="compositionally biased region" description="Acidic residues" evidence="9">
    <location>
        <begin position="43"/>
        <end position="55"/>
    </location>
</feature>
<dbReference type="Proteomes" id="UP000799536">
    <property type="component" value="Unassembled WGS sequence"/>
</dbReference>
<evidence type="ECO:0000256" key="5">
    <source>
        <dbReference type="ARBA" id="ARBA00022884"/>
    </source>
</evidence>
<proteinExistence type="inferred from homology"/>
<protein>
    <submittedName>
        <fullName evidence="11">U4/U6 small nuclear ribonucleoprotein Prp31</fullName>
    </submittedName>
</protein>
<dbReference type="GO" id="GO:0005687">
    <property type="term" value="C:U4 snRNP"/>
    <property type="evidence" value="ECO:0007669"/>
    <property type="project" value="TreeGrafter"/>
</dbReference>
<dbReference type="InterPro" id="IPR012976">
    <property type="entry name" value="NOSIC"/>
</dbReference>
<keyword evidence="3" id="KW-0507">mRNA processing</keyword>
<dbReference type="FunFam" id="1.10.246.90:FF:000002">
    <property type="entry name" value="U4/U6 small nuclear ribonucleoprotein Prp31"/>
    <property type="match status" value="1"/>
</dbReference>
<feature type="region of interest" description="Disordered" evidence="9">
    <location>
        <begin position="358"/>
        <end position="393"/>
    </location>
</feature>
<reference evidence="11" key="1">
    <citation type="journal article" date="2020" name="Stud. Mycol.">
        <title>101 Dothideomycetes genomes: a test case for predicting lifestyles and emergence of pathogens.</title>
        <authorList>
            <person name="Haridas S."/>
            <person name="Albert R."/>
            <person name="Binder M."/>
            <person name="Bloem J."/>
            <person name="Labutti K."/>
            <person name="Salamov A."/>
            <person name="Andreopoulos B."/>
            <person name="Baker S."/>
            <person name="Barry K."/>
            <person name="Bills G."/>
            <person name="Bluhm B."/>
            <person name="Cannon C."/>
            <person name="Castanera R."/>
            <person name="Culley D."/>
            <person name="Daum C."/>
            <person name="Ezra D."/>
            <person name="Gonzalez J."/>
            <person name="Henrissat B."/>
            <person name="Kuo A."/>
            <person name="Liang C."/>
            <person name="Lipzen A."/>
            <person name="Lutzoni F."/>
            <person name="Magnuson J."/>
            <person name="Mondo S."/>
            <person name="Nolan M."/>
            <person name="Ohm R."/>
            <person name="Pangilinan J."/>
            <person name="Park H.-J."/>
            <person name="Ramirez L."/>
            <person name="Alfaro M."/>
            <person name="Sun H."/>
            <person name="Tritt A."/>
            <person name="Yoshinaga Y."/>
            <person name="Zwiers L.-H."/>
            <person name="Turgeon B."/>
            <person name="Goodwin S."/>
            <person name="Spatafora J."/>
            <person name="Crous P."/>
            <person name="Grigoriev I."/>
        </authorList>
    </citation>
    <scope>NUCLEOTIDE SEQUENCE</scope>
    <source>
        <strain evidence="11">ATCC 74209</strain>
    </source>
</reference>
<dbReference type="Gene3D" id="1.10.287.4070">
    <property type="match status" value="1"/>
</dbReference>
<keyword evidence="8 11" id="KW-0687">Ribonucleoprotein</keyword>
<dbReference type="Gene3D" id="1.10.246.90">
    <property type="entry name" value="Nop domain"/>
    <property type="match status" value="1"/>
</dbReference>
<feature type="region of interest" description="Disordered" evidence="9">
    <location>
        <begin position="10"/>
        <end position="73"/>
    </location>
</feature>
<dbReference type="Pfam" id="PF01798">
    <property type="entry name" value="Nop"/>
    <property type="match status" value="1"/>
</dbReference>
<evidence type="ECO:0000256" key="7">
    <source>
        <dbReference type="ARBA" id="ARBA00023242"/>
    </source>
</evidence>
<sequence>MATLEQELLLDFADSGSEGEGEGQDGVQDDLAQLEKDFGGSESADDDDMDVDEEAQLAAEHAEKKRKGPEDMQSAASLVAKLGPVLKEIEHYKENPEPATGGSVEDNPEYQLLTQANTLSTSIDGEIAVVHKFIRDHYFIRFPYLEDLIKNPIDYAKTVAIIGNEPMGNIKIIAESADNMVGVPLKSILDGPSLMVVTVEAIRAEGRNLTDAELSTIRKACAMMLELDKAKRILTEYVQSRMNMFAPNLTVLIGSLTAAQLLNFAGGLTGLAKTPACNLTPLGSNKASGTGFSNIGIRHQGFLYHSPIIQAIRHDLRKQAMRIVSNKVILAARVDSVHESPDGSMGQQFKDDCERRLDKLTEPPPNKGIRALPAPDDKPSRKRGGRRARKAKEATAMTEIRKAQNRMAFGKEEKEVGYADSTKGLGMIGAQDTGRLRAQQIDQRTRAKLSKKNPGWGGVGGAATSLGGAASQIAGNATMLKTHGLRAGGVGNPSMGTSSIAFTPVQGLELVDPKVRDEMNRKRKADEDRWFKGGTFTQVGPSKVDSAGFKIPALPAMKNKVNTRESKRKAYVSERVF</sequence>
<dbReference type="EMBL" id="ML994047">
    <property type="protein sequence ID" value="KAF2199952.1"/>
    <property type="molecule type" value="Genomic_DNA"/>
</dbReference>
<dbReference type="GO" id="GO:0000244">
    <property type="term" value="P:spliceosomal tri-snRNP complex assembly"/>
    <property type="evidence" value="ECO:0007669"/>
    <property type="project" value="InterPro"/>
</dbReference>
<keyword evidence="5" id="KW-0694">RNA-binding</keyword>
<dbReference type="InterPro" id="IPR019175">
    <property type="entry name" value="Prp31_C"/>
</dbReference>
<evidence type="ECO:0000313" key="11">
    <source>
        <dbReference type="EMBL" id="KAF2199952.1"/>
    </source>
</evidence>
<gene>
    <name evidence="11" type="ORF">GQ43DRAFT_449906</name>
</gene>
<dbReference type="PANTHER" id="PTHR13904">
    <property type="entry name" value="PRE-MRNA SPLICING FACTOR PRP31"/>
    <property type="match status" value="1"/>
</dbReference>
<evidence type="ECO:0000313" key="12">
    <source>
        <dbReference type="Proteomes" id="UP000799536"/>
    </source>
</evidence>
<dbReference type="GO" id="GO:0046540">
    <property type="term" value="C:U4/U6 x U5 tri-snRNP complex"/>
    <property type="evidence" value="ECO:0007669"/>
    <property type="project" value="InterPro"/>
</dbReference>
<dbReference type="PANTHER" id="PTHR13904:SF0">
    <property type="entry name" value="U4_U6 SMALL NUCLEAR RIBONUCLEOPROTEIN PRP31"/>
    <property type="match status" value="1"/>
</dbReference>
<dbReference type="InterPro" id="IPR036070">
    <property type="entry name" value="Nop_dom_sf"/>
</dbReference>
<accession>A0A9P4JID9</accession>
<dbReference type="GO" id="GO:0003723">
    <property type="term" value="F:RNA binding"/>
    <property type="evidence" value="ECO:0007669"/>
    <property type="project" value="UniProtKB-KW"/>
</dbReference>
<evidence type="ECO:0000256" key="6">
    <source>
        <dbReference type="ARBA" id="ARBA00023187"/>
    </source>
</evidence>
<evidence type="ECO:0000256" key="2">
    <source>
        <dbReference type="ARBA" id="ARBA00005572"/>
    </source>
</evidence>
<evidence type="ECO:0000256" key="8">
    <source>
        <dbReference type="ARBA" id="ARBA00023274"/>
    </source>
</evidence>
<dbReference type="InterPro" id="IPR002687">
    <property type="entry name" value="Nop_dom"/>
</dbReference>
<evidence type="ECO:0000256" key="1">
    <source>
        <dbReference type="ARBA" id="ARBA00004123"/>
    </source>
</evidence>
<evidence type="ECO:0000256" key="9">
    <source>
        <dbReference type="SAM" id="MobiDB-lite"/>
    </source>
</evidence>
<dbReference type="AlphaFoldDB" id="A0A9P4JID9"/>
<feature type="compositionally biased region" description="Basic residues" evidence="9">
    <location>
        <begin position="380"/>
        <end position="390"/>
    </location>
</feature>
<dbReference type="InterPro" id="IPR042239">
    <property type="entry name" value="Nop_C"/>
</dbReference>
<dbReference type="Pfam" id="PF09785">
    <property type="entry name" value="Prp31_C"/>
    <property type="match status" value="1"/>
</dbReference>
<evidence type="ECO:0000259" key="10">
    <source>
        <dbReference type="PROSITE" id="PS51358"/>
    </source>
</evidence>
<evidence type="ECO:0000256" key="3">
    <source>
        <dbReference type="ARBA" id="ARBA00022664"/>
    </source>
</evidence>
<dbReference type="InterPro" id="IPR027105">
    <property type="entry name" value="Prp31"/>
</dbReference>
<feature type="domain" description="Nop" evidence="10">
    <location>
        <begin position="245"/>
        <end position="362"/>
    </location>
</feature>
<comment type="subcellular location">
    <subcellularLocation>
        <location evidence="1">Nucleus</location>
    </subcellularLocation>
</comment>
<dbReference type="OrthoDB" id="4771285at2759"/>
<keyword evidence="6" id="KW-0508">mRNA splicing</keyword>
<comment type="caution">
    <text evidence="11">The sequence shown here is derived from an EMBL/GenBank/DDBJ whole genome shotgun (WGS) entry which is preliminary data.</text>
</comment>
<keyword evidence="4" id="KW-0747">Spliceosome</keyword>
<keyword evidence="12" id="KW-1185">Reference proteome</keyword>
<evidence type="ECO:0000256" key="4">
    <source>
        <dbReference type="ARBA" id="ARBA00022728"/>
    </source>
</evidence>
<dbReference type="FunFam" id="1.10.287.4070:FF:000003">
    <property type="entry name" value="U4/U6 small nuclear ribonucleoprotein PRP31"/>
    <property type="match status" value="1"/>
</dbReference>
<organism evidence="11 12">
    <name type="scientific">Delitschia confertaspora ATCC 74209</name>
    <dbReference type="NCBI Taxonomy" id="1513339"/>
    <lineage>
        <taxon>Eukaryota</taxon>
        <taxon>Fungi</taxon>
        <taxon>Dikarya</taxon>
        <taxon>Ascomycota</taxon>
        <taxon>Pezizomycotina</taxon>
        <taxon>Dothideomycetes</taxon>
        <taxon>Pleosporomycetidae</taxon>
        <taxon>Pleosporales</taxon>
        <taxon>Delitschiaceae</taxon>
        <taxon>Delitschia</taxon>
    </lineage>
</organism>
<keyword evidence="7" id="KW-0539">Nucleus</keyword>